<name>A0A068NUE8_FIMGI</name>
<dbReference type="EMBL" id="CP007139">
    <property type="protein sequence ID" value="AIE85244.1"/>
    <property type="molecule type" value="Genomic_DNA"/>
</dbReference>
<dbReference type="STRING" id="661478.OP10G_1876"/>
<proteinExistence type="predicted"/>
<dbReference type="PROSITE" id="PS51257">
    <property type="entry name" value="PROKAR_LIPOPROTEIN"/>
    <property type="match status" value="1"/>
</dbReference>
<evidence type="ECO:0000313" key="1">
    <source>
        <dbReference type="EMBL" id="AIE85244.1"/>
    </source>
</evidence>
<sequence length="448" mass="48069">MKFAHAILAAGVMLLLGGCGGSGGSGTNGRGEVSGVVFDEGGFVVRDAHVYFDASASDKRNTQSNSGGVYLLTDMPTRTVTIRAERTKDGVRYFGQNVAQINSGERTKDVNIAMFREDQLAAIEGEVRDRQGRLVRGVHLFLRPVANDTLLTSAVGITDGDGHFDIGALRSNLTYRIQANGLGYNSDFDSITLTAGEKRFLNIVLPDAQVTNVPKPAGLTVTAYTTPRDASNRSNVRQQGAMEAMKQILRPQRAKSVKRLTANGNPIEVDLFWPRYEDTNTSTALLGFGVYRGIGNGALQNTDFLRDPQAGYFADLDNSLVELTTYSYAITALDTLFDGSNGESDFSNVVSVRPLGDLLLGTVNAGPQPTFHWTAAPGATGYFVYIFDEYPTLGVAERFVNGTAIAGTQFTYNGPALGSGRTFYYILVGQNSDGSAITISPVGQFTVP</sequence>
<dbReference type="InterPro" id="IPR013784">
    <property type="entry name" value="Carb-bd-like_fold"/>
</dbReference>
<dbReference type="Gene3D" id="2.60.40.10">
    <property type="entry name" value="Immunoglobulins"/>
    <property type="match status" value="1"/>
</dbReference>
<evidence type="ECO:0000313" key="2">
    <source>
        <dbReference type="Proteomes" id="UP000027982"/>
    </source>
</evidence>
<dbReference type="OrthoDB" id="3648721at2"/>
<reference evidence="1 2" key="1">
    <citation type="journal article" date="2014" name="PLoS ONE">
        <title>The first complete genome sequence of the class fimbriimonadia in the phylum armatimonadetes.</title>
        <authorList>
            <person name="Hu Z.Y."/>
            <person name="Wang Y.Z."/>
            <person name="Im W.T."/>
            <person name="Wang S.Y."/>
            <person name="Zhao G.P."/>
            <person name="Zheng H.J."/>
            <person name="Quan Z.X."/>
        </authorList>
    </citation>
    <scope>NUCLEOTIDE SEQUENCE [LARGE SCALE GENOMIC DNA]</scope>
    <source>
        <strain evidence="1">Gsoil 348</strain>
    </source>
</reference>
<gene>
    <name evidence="1" type="ORF">OP10G_1876</name>
</gene>
<organism evidence="1 2">
    <name type="scientific">Fimbriimonas ginsengisoli Gsoil 348</name>
    <dbReference type="NCBI Taxonomy" id="661478"/>
    <lineage>
        <taxon>Bacteria</taxon>
        <taxon>Bacillati</taxon>
        <taxon>Armatimonadota</taxon>
        <taxon>Fimbriimonadia</taxon>
        <taxon>Fimbriimonadales</taxon>
        <taxon>Fimbriimonadaceae</taxon>
        <taxon>Fimbriimonas</taxon>
    </lineage>
</organism>
<dbReference type="SUPFAM" id="SSF49452">
    <property type="entry name" value="Starch-binding domain-like"/>
    <property type="match status" value="2"/>
</dbReference>
<dbReference type="InterPro" id="IPR013783">
    <property type="entry name" value="Ig-like_fold"/>
</dbReference>
<protein>
    <recommendedName>
        <fullName evidence="3">Carboxypeptidase regulatory-like domain-containing protein</fullName>
    </recommendedName>
</protein>
<keyword evidence="2" id="KW-1185">Reference proteome</keyword>
<dbReference type="HOGENOM" id="CLU_610782_0_0_0"/>
<evidence type="ECO:0008006" key="3">
    <source>
        <dbReference type="Google" id="ProtNLM"/>
    </source>
</evidence>
<dbReference type="Pfam" id="PF13620">
    <property type="entry name" value="CarboxypepD_reg"/>
    <property type="match status" value="1"/>
</dbReference>
<accession>A0A068NUE8</accession>
<dbReference type="Proteomes" id="UP000027982">
    <property type="component" value="Chromosome"/>
</dbReference>
<dbReference type="RefSeq" id="WP_025226167.1">
    <property type="nucleotide sequence ID" value="NZ_CP007139.1"/>
</dbReference>
<dbReference type="KEGG" id="fgi:OP10G_1876"/>
<dbReference type="GO" id="GO:0030246">
    <property type="term" value="F:carbohydrate binding"/>
    <property type="evidence" value="ECO:0007669"/>
    <property type="project" value="InterPro"/>
</dbReference>
<dbReference type="AlphaFoldDB" id="A0A068NUE8"/>